<dbReference type="GO" id="GO:0000049">
    <property type="term" value="F:tRNA binding"/>
    <property type="evidence" value="ECO:0007669"/>
    <property type="project" value="TreeGrafter"/>
</dbReference>
<gene>
    <name evidence="13" type="ORF">BKP37_07345</name>
</gene>
<evidence type="ECO:0000256" key="3">
    <source>
        <dbReference type="ARBA" id="ARBA00022694"/>
    </source>
</evidence>
<dbReference type="CDD" id="cd05398">
    <property type="entry name" value="NT_ClassII-CCAase"/>
    <property type="match status" value="1"/>
</dbReference>
<dbReference type="EMBL" id="MLQR01000016">
    <property type="protein sequence ID" value="OIJ14786.1"/>
    <property type="molecule type" value="Genomic_DNA"/>
</dbReference>
<protein>
    <recommendedName>
        <fullName evidence="15">CCA tRNA nucleotidyltransferase</fullName>
    </recommendedName>
</protein>
<evidence type="ECO:0000256" key="8">
    <source>
        <dbReference type="ARBA" id="ARBA00022884"/>
    </source>
</evidence>
<evidence type="ECO:0000259" key="11">
    <source>
        <dbReference type="Pfam" id="PF12627"/>
    </source>
</evidence>
<feature type="domain" description="Poly A polymerase head" evidence="10">
    <location>
        <begin position="23"/>
        <end position="127"/>
    </location>
</feature>
<evidence type="ECO:0000256" key="6">
    <source>
        <dbReference type="ARBA" id="ARBA00022741"/>
    </source>
</evidence>
<dbReference type="NCBIfam" id="NF009814">
    <property type="entry name" value="PRK13299.1"/>
    <property type="match status" value="1"/>
</dbReference>
<keyword evidence="3" id="KW-0819">tRNA processing</keyword>
<keyword evidence="4" id="KW-0548">Nucleotidyltransferase</keyword>
<evidence type="ECO:0000256" key="2">
    <source>
        <dbReference type="ARBA" id="ARBA00022679"/>
    </source>
</evidence>
<evidence type="ECO:0008006" key="15">
    <source>
        <dbReference type="Google" id="ProtNLM"/>
    </source>
</evidence>
<keyword evidence="6" id="KW-0547">Nucleotide-binding</keyword>
<sequence length="386" mass="44516">MNESTFQSANEIIGKIEALGHEAYVVGGAVRDLFLQKEIHDVDITTSAPVNIIKSAFPKTIDVAIKHGTVIVQYKGESFEVTSYRGSSLLADLAMRDFTINAMALTKERVVIDPYLGQVDIKNGCLRAVDDPHNRFIEDPLRILRAIRFVSELSFTIEKQTLEAMHKHIDNINQVAVERVFSEFKKICLGNNVEKAFEIIIHLKIVDKVSYFQEVKHALKSVDTLKSMCACKNMTEVWILFLFVSRYHNYKNFLRSWKQPKKVIDEVETIMLRLPILLQNGFTEEDCYFLGIEKAQKAERVRAALLHKQPQINKINSLFHQLPIKERKQIKINGSEIIRLLEKDEPRERIGEIIFHVEKAILQKKIENKKETIINWLREEGYIGAK</sequence>
<reference evidence="13 14" key="1">
    <citation type="submission" date="2016-10" db="EMBL/GenBank/DDBJ databases">
        <title>Draft genome sequences of four alkaliphilic bacteria belonging to the Anaerobacillus genus.</title>
        <authorList>
            <person name="Bassil N.M."/>
            <person name="Lloyd J.R."/>
        </authorList>
    </citation>
    <scope>NUCLEOTIDE SEQUENCE [LARGE SCALE GENOMIC DNA]</scope>
    <source>
        <strain evidence="13 14">DSM 18345</strain>
    </source>
</reference>
<evidence type="ECO:0000259" key="10">
    <source>
        <dbReference type="Pfam" id="PF01743"/>
    </source>
</evidence>
<proteinExistence type="inferred from homology"/>
<dbReference type="Pfam" id="PF13735">
    <property type="entry name" value="tRNA_NucTran2_2"/>
    <property type="match status" value="1"/>
</dbReference>
<evidence type="ECO:0000256" key="4">
    <source>
        <dbReference type="ARBA" id="ARBA00022695"/>
    </source>
</evidence>
<evidence type="ECO:0000256" key="7">
    <source>
        <dbReference type="ARBA" id="ARBA00022842"/>
    </source>
</evidence>
<dbReference type="OrthoDB" id="9805698at2"/>
<dbReference type="Gene3D" id="3.30.460.10">
    <property type="entry name" value="Beta Polymerase, domain 2"/>
    <property type="match status" value="1"/>
</dbReference>
<accession>A0A1S2LQX1</accession>
<dbReference type="InterPro" id="IPR043519">
    <property type="entry name" value="NT_sf"/>
</dbReference>
<dbReference type="Gene3D" id="1.10.110.30">
    <property type="match status" value="1"/>
</dbReference>
<evidence type="ECO:0000256" key="9">
    <source>
        <dbReference type="RuleBase" id="RU003953"/>
    </source>
</evidence>
<evidence type="ECO:0000256" key="1">
    <source>
        <dbReference type="ARBA" id="ARBA00001946"/>
    </source>
</evidence>
<feature type="domain" description="CCA-adding enzyme C-terminal" evidence="12">
    <location>
        <begin position="232"/>
        <end position="377"/>
    </location>
</feature>
<dbReference type="InterPro" id="IPR032810">
    <property type="entry name" value="CCA-adding_enz_C"/>
</dbReference>
<dbReference type="GO" id="GO:0008033">
    <property type="term" value="P:tRNA processing"/>
    <property type="evidence" value="ECO:0007669"/>
    <property type="project" value="UniProtKB-KW"/>
</dbReference>
<keyword evidence="7" id="KW-0460">Magnesium</keyword>
<dbReference type="Pfam" id="PF01743">
    <property type="entry name" value="PolyA_pol"/>
    <property type="match status" value="1"/>
</dbReference>
<dbReference type="Gene3D" id="1.10.246.80">
    <property type="match status" value="1"/>
</dbReference>
<feature type="domain" description="tRNA nucleotidyltransferase/poly(A) polymerase RNA and SrmB- binding" evidence="11">
    <location>
        <begin position="155"/>
        <end position="207"/>
    </location>
</feature>
<dbReference type="InterPro" id="IPR032828">
    <property type="entry name" value="PolyA_RNA-bd"/>
</dbReference>
<evidence type="ECO:0000256" key="5">
    <source>
        <dbReference type="ARBA" id="ARBA00022723"/>
    </source>
</evidence>
<dbReference type="Gene3D" id="1.20.58.560">
    <property type="match status" value="1"/>
</dbReference>
<dbReference type="SUPFAM" id="SSF81891">
    <property type="entry name" value="Poly A polymerase C-terminal region-like"/>
    <property type="match status" value="1"/>
</dbReference>
<dbReference type="Proteomes" id="UP000179524">
    <property type="component" value="Unassembled WGS sequence"/>
</dbReference>
<name>A0A1S2LQX1_9BACI</name>
<dbReference type="RefSeq" id="WP_071308953.1">
    <property type="nucleotide sequence ID" value="NZ_MLQR01000016.1"/>
</dbReference>
<comment type="similarity">
    <text evidence="9">Belongs to the tRNA nucleotidyltransferase/poly(A) polymerase family.</text>
</comment>
<dbReference type="InterPro" id="IPR050264">
    <property type="entry name" value="Bact_CCA-adding_enz_type3_sf"/>
</dbReference>
<keyword evidence="5" id="KW-0479">Metal-binding</keyword>
<dbReference type="PANTHER" id="PTHR46173">
    <property type="entry name" value="CCA TRNA NUCLEOTIDYLTRANSFERASE 1, MITOCHONDRIAL"/>
    <property type="match status" value="1"/>
</dbReference>
<keyword evidence="2 9" id="KW-0808">Transferase</keyword>
<dbReference type="Pfam" id="PF12627">
    <property type="entry name" value="PolyA_pol_RNAbd"/>
    <property type="match status" value="1"/>
</dbReference>
<dbReference type="InterPro" id="IPR002646">
    <property type="entry name" value="PolA_pol_head_dom"/>
</dbReference>
<comment type="cofactor">
    <cofactor evidence="1">
        <name>Mg(2+)</name>
        <dbReference type="ChEBI" id="CHEBI:18420"/>
    </cofactor>
</comment>
<evidence type="ECO:0000313" key="13">
    <source>
        <dbReference type="EMBL" id="OIJ14786.1"/>
    </source>
</evidence>
<dbReference type="GO" id="GO:0016779">
    <property type="term" value="F:nucleotidyltransferase activity"/>
    <property type="evidence" value="ECO:0007669"/>
    <property type="project" value="UniProtKB-KW"/>
</dbReference>
<dbReference type="GO" id="GO:0000166">
    <property type="term" value="F:nucleotide binding"/>
    <property type="evidence" value="ECO:0007669"/>
    <property type="project" value="UniProtKB-KW"/>
</dbReference>
<dbReference type="AlphaFoldDB" id="A0A1S2LQX1"/>
<keyword evidence="8 9" id="KW-0694">RNA-binding</keyword>
<evidence type="ECO:0000313" key="14">
    <source>
        <dbReference type="Proteomes" id="UP000179524"/>
    </source>
</evidence>
<evidence type="ECO:0000259" key="12">
    <source>
        <dbReference type="Pfam" id="PF13735"/>
    </source>
</evidence>
<dbReference type="PANTHER" id="PTHR46173:SF1">
    <property type="entry name" value="CCA TRNA NUCLEOTIDYLTRANSFERASE 1, MITOCHONDRIAL"/>
    <property type="match status" value="1"/>
</dbReference>
<dbReference type="SUPFAM" id="SSF81301">
    <property type="entry name" value="Nucleotidyltransferase"/>
    <property type="match status" value="1"/>
</dbReference>
<dbReference type="GO" id="GO:0046872">
    <property type="term" value="F:metal ion binding"/>
    <property type="evidence" value="ECO:0007669"/>
    <property type="project" value="UniProtKB-KW"/>
</dbReference>
<organism evidence="13 14">
    <name type="scientific">Anaerobacillus alkalilacustris</name>
    <dbReference type="NCBI Taxonomy" id="393763"/>
    <lineage>
        <taxon>Bacteria</taxon>
        <taxon>Bacillati</taxon>
        <taxon>Bacillota</taxon>
        <taxon>Bacilli</taxon>
        <taxon>Bacillales</taxon>
        <taxon>Bacillaceae</taxon>
        <taxon>Anaerobacillus</taxon>
    </lineage>
</organism>
<keyword evidence="14" id="KW-1185">Reference proteome</keyword>
<comment type="caution">
    <text evidence="13">The sequence shown here is derived from an EMBL/GenBank/DDBJ whole genome shotgun (WGS) entry which is preliminary data.</text>
</comment>